<evidence type="ECO:0000313" key="2">
    <source>
        <dbReference type="EMBL" id="RFA94987.1"/>
    </source>
</evidence>
<dbReference type="EMBL" id="NMUF01000067">
    <property type="protein sequence ID" value="RFA94987.1"/>
    <property type="molecule type" value="Genomic_DNA"/>
</dbReference>
<gene>
    <name evidence="1" type="ORF">CGL51_11085</name>
    <name evidence="2" type="ORF">CGL52_13565</name>
</gene>
<name>A0A371QVT6_9CREN</name>
<protein>
    <submittedName>
        <fullName evidence="1">Uncharacterized protein</fullName>
    </submittedName>
</protein>
<dbReference type="EMBL" id="NMUE01000043">
    <property type="protein sequence ID" value="RFA94196.1"/>
    <property type="molecule type" value="Genomic_DNA"/>
</dbReference>
<evidence type="ECO:0000313" key="3">
    <source>
        <dbReference type="Proteomes" id="UP000256877"/>
    </source>
</evidence>
<reference evidence="3 4" key="1">
    <citation type="submission" date="2017-07" db="EMBL/GenBank/DDBJ databases">
        <title>Draft genome sequence of aerobic hyperthermophilic archaea, Pyrobaculum aerophilum YKB31 and YKB32.</title>
        <authorList>
            <person name="Mochizuki T."/>
            <person name="Berliner A.J."/>
            <person name="Yoshida-Takashima Y."/>
            <person name="Takaki Y."/>
            <person name="Nunoura T."/>
            <person name="Takai K."/>
        </authorList>
    </citation>
    <scope>NUCLEOTIDE SEQUENCE [LARGE SCALE GENOMIC DNA]</scope>
    <source>
        <strain evidence="1 4">YKB31</strain>
        <strain evidence="2 3">YKB32</strain>
    </source>
</reference>
<organism evidence="1 4">
    <name type="scientific">Pyrobaculum aerophilum</name>
    <dbReference type="NCBI Taxonomy" id="13773"/>
    <lineage>
        <taxon>Archaea</taxon>
        <taxon>Thermoproteota</taxon>
        <taxon>Thermoprotei</taxon>
        <taxon>Thermoproteales</taxon>
        <taxon>Thermoproteaceae</taxon>
        <taxon>Pyrobaculum</taxon>
    </lineage>
</organism>
<proteinExistence type="predicted"/>
<evidence type="ECO:0000313" key="1">
    <source>
        <dbReference type="EMBL" id="RFA94196.1"/>
    </source>
</evidence>
<dbReference type="AlphaFoldDB" id="A0A371QVT6"/>
<evidence type="ECO:0000313" key="4">
    <source>
        <dbReference type="Proteomes" id="UP000257123"/>
    </source>
</evidence>
<dbReference type="Proteomes" id="UP000257123">
    <property type="component" value="Unassembled WGS sequence"/>
</dbReference>
<dbReference type="Proteomes" id="UP000256877">
    <property type="component" value="Unassembled WGS sequence"/>
</dbReference>
<sequence>MKRDGWRVLNPLFFQVLLTPEKTRETIGKLEQVLTDMKSADKKSKELAKVINDLRRWGLYIAYEDNILLPIWKKPRKIDKIRLIQADELVNKFYNTGRPLYLFWAHLRNNTFAHLIFTSLYKDEKVPLERFINVAVEVVKNTLDSPKILSAISNRERFVKHYLKPLQNASEGELEIRGNSVILRLSLNTLYGAEITGISEEGYLKAFLTAWEALLRERGHYEEWRRGGHFVYSLKQIVEKMPENFRAMSLEDHLKYVKRIATTYPWLKLYEDFINYKPEKWERYLIELISI</sequence>
<accession>A0A371QVT6</accession>
<dbReference type="RefSeq" id="WP_116421763.1">
    <property type="nucleotide sequence ID" value="NZ_NMUE01000043.1"/>
</dbReference>
<comment type="caution">
    <text evidence="1">The sequence shown here is derived from an EMBL/GenBank/DDBJ whole genome shotgun (WGS) entry which is preliminary data.</text>
</comment>